<dbReference type="PANTHER" id="PTHR36439">
    <property type="entry name" value="BLL4334 PROTEIN"/>
    <property type="match status" value="1"/>
</dbReference>
<accession>A0A2S9QCZ3</accession>
<dbReference type="OrthoDB" id="9806494at2"/>
<dbReference type="SUPFAM" id="SSF160379">
    <property type="entry name" value="SP0830-like"/>
    <property type="match status" value="1"/>
</dbReference>
<evidence type="ECO:0008006" key="3">
    <source>
        <dbReference type="Google" id="ProtNLM"/>
    </source>
</evidence>
<dbReference type="Proteomes" id="UP000237682">
    <property type="component" value="Unassembled WGS sequence"/>
</dbReference>
<comment type="caution">
    <text evidence="1">The sequence shown here is derived from an EMBL/GenBank/DDBJ whole genome shotgun (WGS) entry which is preliminary data.</text>
</comment>
<reference evidence="1 2" key="1">
    <citation type="submission" date="2018-02" db="EMBL/GenBank/DDBJ databases">
        <title>Whole genome sequencing of endophytic bacterium.</title>
        <authorList>
            <person name="Eedara R."/>
            <person name="Podile A.R."/>
        </authorList>
    </citation>
    <scope>NUCLEOTIDE SEQUENCE [LARGE SCALE GENOMIC DNA]</scope>
    <source>
        <strain evidence="1 2">RP1T</strain>
    </source>
</reference>
<dbReference type="PANTHER" id="PTHR36439:SF1">
    <property type="entry name" value="DUF1697 DOMAIN-CONTAINING PROTEIN"/>
    <property type="match status" value="1"/>
</dbReference>
<dbReference type="Pfam" id="PF08002">
    <property type="entry name" value="DUF1697"/>
    <property type="match status" value="1"/>
</dbReference>
<name>A0A2S9QCZ3_9HYPH</name>
<dbReference type="AlphaFoldDB" id="A0A2S9QCZ3"/>
<gene>
    <name evidence="1" type="ORF">C5L14_11270</name>
</gene>
<dbReference type="PIRSF" id="PIRSF008502">
    <property type="entry name" value="UCP008502"/>
    <property type="match status" value="1"/>
</dbReference>
<proteinExistence type="predicted"/>
<sequence length="208" mass="22716">MPGRCWNRRPHIHGVEAGSRPRHHMFADRGAHHMRHIALLRAINVGGNSTIKMAELRALGERLGFTGVTTLLQSGNLTFEAAGTEPQALEQRWEQAVVETFGVPAAFMIRTLPEWRALIAANPFRDEAEADPAHVLALPSKGEVTGSAVVSLRAAIQGRERIAAGGRCLYAHYPDGIGRSKLTTKLIERHLGTLVTGRNWNTVLKLAA</sequence>
<dbReference type="Gene3D" id="3.30.70.1280">
    <property type="entry name" value="SP0830-like domains"/>
    <property type="match status" value="1"/>
</dbReference>
<evidence type="ECO:0000313" key="2">
    <source>
        <dbReference type="Proteomes" id="UP000237682"/>
    </source>
</evidence>
<protein>
    <recommendedName>
        <fullName evidence="3">DUF1697 domain-containing protein</fullName>
    </recommendedName>
</protein>
<dbReference type="InterPro" id="IPR012545">
    <property type="entry name" value="DUF1697"/>
</dbReference>
<organism evidence="1 2">
    <name type="scientific">Labrys okinawensis</name>
    <dbReference type="NCBI Taxonomy" id="346911"/>
    <lineage>
        <taxon>Bacteria</taxon>
        <taxon>Pseudomonadati</taxon>
        <taxon>Pseudomonadota</taxon>
        <taxon>Alphaproteobacteria</taxon>
        <taxon>Hyphomicrobiales</taxon>
        <taxon>Xanthobacteraceae</taxon>
        <taxon>Labrys</taxon>
    </lineage>
</organism>
<dbReference type="EMBL" id="PUEJ01000004">
    <property type="protein sequence ID" value="PRH87211.1"/>
    <property type="molecule type" value="Genomic_DNA"/>
</dbReference>
<evidence type="ECO:0000313" key="1">
    <source>
        <dbReference type="EMBL" id="PRH87211.1"/>
    </source>
</evidence>
<keyword evidence="2" id="KW-1185">Reference proteome</keyword>